<dbReference type="RefSeq" id="WP_189438702.1">
    <property type="nucleotide sequence ID" value="NZ_BMXE01000010.1"/>
</dbReference>
<comment type="caution">
    <text evidence="1">The sequence shown here is derived from an EMBL/GenBank/DDBJ whole genome shotgun (WGS) entry which is preliminary data.</text>
</comment>
<proteinExistence type="predicted"/>
<organism evidence="1 2">
    <name type="scientific">Pseudovibrio japonicus</name>
    <dbReference type="NCBI Taxonomy" id="366534"/>
    <lineage>
        <taxon>Bacteria</taxon>
        <taxon>Pseudomonadati</taxon>
        <taxon>Pseudomonadota</taxon>
        <taxon>Alphaproteobacteria</taxon>
        <taxon>Hyphomicrobiales</taxon>
        <taxon>Stappiaceae</taxon>
        <taxon>Pseudovibrio</taxon>
    </lineage>
</organism>
<evidence type="ECO:0008006" key="3">
    <source>
        <dbReference type="Google" id="ProtNLM"/>
    </source>
</evidence>
<sequence length="146" mass="16635">MALITGYKYLPSLEDQIEAARAWGIPDLTVDGKSFPSVLVDDVSNKRSTNWASLLKRRQRLIAYFEAYQSPQVHVFFADPLCLGWTENLASELINGIFAGDAVIYIHETGQSYRIGDDLEALWKDWARRLKNAQQAEFRRKARKAA</sequence>
<keyword evidence="2" id="KW-1185">Reference proteome</keyword>
<accession>A0ABQ3EPZ7</accession>
<name>A0ABQ3EPZ7_9HYPH</name>
<protein>
    <recommendedName>
        <fullName evidence="3">Resolvase/invertase-type recombinase catalytic domain-containing protein</fullName>
    </recommendedName>
</protein>
<gene>
    <name evidence="1" type="ORF">GCM10007094_41280</name>
</gene>
<dbReference type="EMBL" id="BMXE01000010">
    <property type="protein sequence ID" value="GHB47733.1"/>
    <property type="molecule type" value="Genomic_DNA"/>
</dbReference>
<reference evidence="2" key="1">
    <citation type="journal article" date="2019" name="Int. J. Syst. Evol. Microbiol.">
        <title>The Global Catalogue of Microorganisms (GCM) 10K type strain sequencing project: providing services to taxonomists for standard genome sequencing and annotation.</title>
        <authorList>
            <consortium name="The Broad Institute Genomics Platform"/>
            <consortium name="The Broad Institute Genome Sequencing Center for Infectious Disease"/>
            <person name="Wu L."/>
            <person name="Ma J."/>
        </authorList>
    </citation>
    <scope>NUCLEOTIDE SEQUENCE [LARGE SCALE GENOMIC DNA]</scope>
    <source>
        <strain evidence="2">KCTC 12861</strain>
    </source>
</reference>
<dbReference type="Proteomes" id="UP000637980">
    <property type="component" value="Unassembled WGS sequence"/>
</dbReference>
<evidence type="ECO:0000313" key="1">
    <source>
        <dbReference type="EMBL" id="GHB47733.1"/>
    </source>
</evidence>
<evidence type="ECO:0000313" key="2">
    <source>
        <dbReference type="Proteomes" id="UP000637980"/>
    </source>
</evidence>